<name>A0A1F5X045_9BACT</name>
<evidence type="ECO:0000256" key="3">
    <source>
        <dbReference type="ARBA" id="ARBA00023274"/>
    </source>
</evidence>
<dbReference type="GO" id="GO:0005840">
    <property type="term" value="C:ribosome"/>
    <property type="evidence" value="ECO:0007669"/>
    <property type="project" value="UniProtKB-KW"/>
</dbReference>
<dbReference type="AlphaFoldDB" id="A0A1F5X045"/>
<accession>A0A1F5X045</accession>
<dbReference type="PANTHER" id="PTHR10986">
    <property type="entry name" value="39S RIBOSOMAL PROTEIN L20"/>
    <property type="match status" value="1"/>
</dbReference>
<gene>
    <name evidence="5" type="primary">rplT</name>
    <name evidence="7" type="ORF">A2930_02130</name>
</gene>
<evidence type="ECO:0000313" key="7">
    <source>
        <dbReference type="EMBL" id="OGF81239.1"/>
    </source>
</evidence>
<comment type="similarity">
    <text evidence="1 5 6">Belongs to the bacterial ribosomal protein bL20 family.</text>
</comment>
<dbReference type="Proteomes" id="UP000178114">
    <property type="component" value="Unassembled WGS sequence"/>
</dbReference>
<comment type="caution">
    <text evidence="7">The sequence shown here is derived from an EMBL/GenBank/DDBJ whole genome shotgun (WGS) entry which is preliminary data.</text>
</comment>
<evidence type="ECO:0000313" key="8">
    <source>
        <dbReference type="Proteomes" id="UP000178114"/>
    </source>
</evidence>
<sequence>MTRVKKGKMALKRRKNVLAQTKGFRWQRSKKERAAKEALLHAGHHAFADRRKKKGNFRALWNIKINAAVREQGLSYSKFINKLKKANVGLNRKVLSELAEKHPDIFKKVVDSVSAK</sequence>
<reference evidence="7 8" key="1">
    <citation type="journal article" date="2016" name="Nat. Commun.">
        <title>Thousands of microbial genomes shed light on interconnected biogeochemical processes in an aquifer system.</title>
        <authorList>
            <person name="Anantharaman K."/>
            <person name="Brown C.T."/>
            <person name="Hug L.A."/>
            <person name="Sharon I."/>
            <person name="Castelle C.J."/>
            <person name="Probst A.J."/>
            <person name="Thomas B.C."/>
            <person name="Singh A."/>
            <person name="Wilkins M.J."/>
            <person name="Karaoz U."/>
            <person name="Brodie E.L."/>
            <person name="Williams K.H."/>
            <person name="Hubbard S.S."/>
            <person name="Banfield J.F."/>
        </authorList>
    </citation>
    <scope>NUCLEOTIDE SEQUENCE [LARGE SCALE GENOMIC DNA]</scope>
</reference>
<evidence type="ECO:0000256" key="5">
    <source>
        <dbReference type="HAMAP-Rule" id="MF_00382"/>
    </source>
</evidence>
<dbReference type="Gene3D" id="1.10.1900.20">
    <property type="entry name" value="Ribosomal protein L20"/>
    <property type="match status" value="1"/>
</dbReference>
<evidence type="ECO:0000256" key="4">
    <source>
        <dbReference type="ARBA" id="ARBA00035172"/>
    </source>
</evidence>
<evidence type="ECO:0000256" key="6">
    <source>
        <dbReference type="RuleBase" id="RU000560"/>
    </source>
</evidence>
<dbReference type="HAMAP" id="MF_00382">
    <property type="entry name" value="Ribosomal_bL20"/>
    <property type="match status" value="1"/>
</dbReference>
<proteinExistence type="inferred from homology"/>
<dbReference type="FunFam" id="1.10.1900.20:FF:000001">
    <property type="entry name" value="50S ribosomal protein L20"/>
    <property type="match status" value="1"/>
</dbReference>
<keyword evidence="5 6" id="KW-0699">rRNA-binding</keyword>
<dbReference type="GO" id="GO:1990904">
    <property type="term" value="C:ribonucleoprotein complex"/>
    <property type="evidence" value="ECO:0007669"/>
    <property type="project" value="UniProtKB-KW"/>
</dbReference>
<keyword evidence="5 6" id="KW-0694">RNA-binding</keyword>
<evidence type="ECO:0000256" key="2">
    <source>
        <dbReference type="ARBA" id="ARBA00022980"/>
    </source>
</evidence>
<organism evidence="7 8">
    <name type="scientific">Candidatus Giovannonibacteria bacterium RIFCSPLOWO2_01_FULL_45_34</name>
    <dbReference type="NCBI Taxonomy" id="1798351"/>
    <lineage>
        <taxon>Bacteria</taxon>
        <taxon>Candidatus Giovannoniibacteriota</taxon>
    </lineage>
</organism>
<dbReference type="Gene3D" id="6.10.160.10">
    <property type="match status" value="1"/>
</dbReference>
<dbReference type="InterPro" id="IPR035566">
    <property type="entry name" value="Ribosomal_protein_bL20_C"/>
</dbReference>
<dbReference type="GO" id="GO:0000027">
    <property type="term" value="P:ribosomal large subunit assembly"/>
    <property type="evidence" value="ECO:0007669"/>
    <property type="project" value="UniProtKB-UniRule"/>
</dbReference>
<dbReference type="PRINTS" id="PR00062">
    <property type="entry name" value="RIBOSOMALL20"/>
</dbReference>
<dbReference type="GO" id="GO:0003735">
    <property type="term" value="F:structural constituent of ribosome"/>
    <property type="evidence" value="ECO:0007669"/>
    <property type="project" value="InterPro"/>
</dbReference>
<dbReference type="Pfam" id="PF00453">
    <property type="entry name" value="Ribosomal_L20"/>
    <property type="match status" value="1"/>
</dbReference>
<keyword evidence="3 5" id="KW-0687">Ribonucleoprotein</keyword>
<comment type="function">
    <text evidence="5 6">Binds directly to 23S ribosomal RNA and is necessary for the in vitro assembly process of the 50S ribosomal subunit. It is not involved in the protein synthesizing functions of that subunit.</text>
</comment>
<protein>
    <recommendedName>
        <fullName evidence="4 5">Large ribosomal subunit protein bL20</fullName>
    </recommendedName>
</protein>
<dbReference type="GO" id="GO:0006412">
    <property type="term" value="P:translation"/>
    <property type="evidence" value="ECO:0007669"/>
    <property type="project" value="InterPro"/>
</dbReference>
<dbReference type="SUPFAM" id="SSF74731">
    <property type="entry name" value="Ribosomal protein L20"/>
    <property type="match status" value="1"/>
</dbReference>
<dbReference type="EMBL" id="MFID01000014">
    <property type="protein sequence ID" value="OGF81239.1"/>
    <property type="molecule type" value="Genomic_DNA"/>
</dbReference>
<evidence type="ECO:0000256" key="1">
    <source>
        <dbReference type="ARBA" id="ARBA00007698"/>
    </source>
</evidence>
<dbReference type="CDD" id="cd07026">
    <property type="entry name" value="Ribosomal_L20"/>
    <property type="match status" value="1"/>
</dbReference>
<dbReference type="GO" id="GO:0019843">
    <property type="term" value="F:rRNA binding"/>
    <property type="evidence" value="ECO:0007669"/>
    <property type="project" value="UniProtKB-UniRule"/>
</dbReference>
<dbReference type="NCBIfam" id="TIGR01032">
    <property type="entry name" value="rplT_bact"/>
    <property type="match status" value="1"/>
</dbReference>
<dbReference type="InterPro" id="IPR005813">
    <property type="entry name" value="Ribosomal_bL20"/>
</dbReference>
<keyword evidence="2 5" id="KW-0689">Ribosomal protein</keyword>
<dbReference type="STRING" id="1798351.A2930_02130"/>